<evidence type="ECO:0000256" key="1">
    <source>
        <dbReference type="SAM" id="MobiDB-lite"/>
    </source>
</evidence>
<proteinExistence type="predicted"/>
<evidence type="ECO:0000313" key="2">
    <source>
        <dbReference type="EMBL" id="XDQ69030.1"/>
    </source>
</evidence>
<reference evidence="2" key="1">
    <citation type="submission" date="2024-07" db="EMBL/GenBank/DDBJ databases">
        <authorList>
            <person name="Yu S.T."/>
        </authorList>
    </citation>
    <scope>NUCLEOTIDE SEQUENCE</scope>
    <source>
        <strain evidence="2">R35</strain>
    </source>
</reference>
<feature type="compositionally biased region" description="Basic and acidic residues" evidence="1">
    <location>
        <begin position="29"/>
        <end position="38"/>
    </location>
</feature>
<protein>
    <submittedName>
        <fullName evidence="2">Uncharacterized protein</fullName>
    </submittedName>
</protein>
<dbReference type="RefSeq" id="WP_369265773.1">
    <property type="nucleotide sequence ID" value="NZ_CP163440.1"/>
</dbReference>
<gene>
    <name evidence="2" type="ORF">AB5J50_49415</name>
</gene>
<sequence length="54" mass="6107">MYQVRPRAFSPSLRVRNPVISGIPRNARPPREGLRPLRDPATVHLDEEDEGTGE</sequence>
<feature type="region of interest" description="Disordered" evidence="1">
    <location>
        <begin position="1"/>
        <end position="54"/>
    </location>
</feature>
<accession>A0AB39SKZ5</accession>
<name>A0AB39SKZ5_9ACTN</name>
<dbReference type="AlphaFoldDB" id="A0AB39SKZ5"/>
<organism evidence="2">
    <name type="scientific">Streptomyces sp. R35</name>
    <dbReference type="NCBI Taxonomy" id="3238630"/>
    <lineage>
        <taxon>Bacteria</taxon>
        <taxon>Bacillati</taxon>
        <taxon>Actinomycetota</taxon>
        <taxon>Actinomycetes</taxon>
        <taxon>Kitasatosporales</taxon>
        <taxon>Streptomycetaceae</taxon>
        <taxon>Streptomyces</taxon>
    </lineage>
</organism>
<dbReference type="EMBL" id="CP163440">
    <property type="protein sequence ID" value="XDQ69030.1"/>
    <property type="molecule type" value="Genomic_DNA"/>
</dbReference>